<organism evidence="1 2">
    <name type="scientific">Steinernema carpocapsae</name>
    <name type="common">Entomopathogenic nematode</name>
    <dbReference type="NCBI Taxonomy" id="34508"/>
    <lineage>
        <taxon>Eukaryota</taxon>
        <taxon>Metazoa</taxon>
        <taxon>Ecdysozoa</taxon>
        <taxon>Nematoda</taxon>
        <taxon>Chromadorea</taxon>
        <taxon>Rhabditida</taxon>
        <taxon>Tylenchina</taxon>
        <taxon>Panagrolaimomorpha</taxon>
        <taxon>Strongyloidoidea</taxon>
        <taxon>Steinernematidae</taxon>
        <taxon>Steinernema</taxon>
    </lineage>
</organism>
<keyword evidence="2" id="KW-1185">Reference proteome</keyword>
<dbReference type="Proteomes" id="UP000298663">
    <property type="component" value="Chromosome X"/>
</dbReference>
<evidence type="ECO:0000313" key="1">
    <source>
        <dbReference type="EMBL" id="TMS32775.1"/>
    </source>
</evidence>
<gene>
    <name evidence="1" type="ORF">L596_000576</name>
</gene>
<reference evidence="1 2" key="2">
    <citation type="journal article" date="2019" name="G3 (Bethesda)">
        <title>Hybrid Assembly of the Genome of the Entomopathogenic Nematode Steinernema carpocapsae Identifies the X-Chromosome.</title>
        <authorList>
            <person name="Serra L."/>
            <person name="Macchietto M."/>
            <person name="Macias-Munoz A."/>
            <person name="McGill C.J."/>
            <person name="Rodriguez I.M."/>
            <person name="Rodriguez B."/>
            <person name="Murad R."/>
            <person name="Mortazavi A."/>
        </authorList>
    </citation>
    <scope>NUCLEOTIDE SEQUENCE [LARGE SCALE GENOMIC DNA]</scope>
    <source>
        <strain evidence="1 2">ALL</strain>
    </source>
</reference>
<name>A0A4U8UKX6_STECR</name>
<evidence type="ECO:0000313" key="2">
    <source>
        <dbReference type="Proteomes" id="UP000298663"/>
    </source>
</evidence>
<dbReference type="EMBL" id="CM016762">
    <property type="protein sequence ID" value="TMS32775.1"/>
    <property type="molecule type" value="Genomic_DNA"/>
</dbReference>
<proteinExistence type="predicted"/>
<protein>
    <submittedName>
        <fullName evidence="1">Uncharacterized protein</fullName>
    </submittedName>
</protein>
<dbReference type="AlphaFoldDB" id="A0A4U8UKX6"/>
<sequence length="66" mass="7919">MAKNCFFYNLISGYKPVKTYKETSKNQKSRLKKYIKKYQFEKDNLGRVEKDFRTFDPVTSLNPFPV</sequence>
<dbReference type="EMBL" id="AZBU02000001">
    <property type="protein sequence ID" value="TMS32775.1"/>
    <property type="molecule type" value="Genomic_DNA"/>
</dbReference>
<accession>A0A4U8UKX6</accession>
<reference evidence="1 2" key="1">
    <citation type="journal article" date="2015" name="Genome Biol.">
        <title>Comparative genomics of Steinernema reveals deeply conserved gene regulatory networks.</title>
        <authorList>
            <person name="Dillman A.R."/>
            <person name="Macchietto M."/>
            <person name="Porter C.F."/>
            <person name="Rogers A."/>
            <person name="Williams B."/>
            <person name="Antoshechkin I."/>
            <person name="Lee M.M."/>
            <person name="Goodwin Z."/>
            <person name="Lu X."/>
            <person name="Lewis E.E."/>
            <person name="Goodrich-Blair H."/>
            <person name="Stock S.P."/>
            <person name="Adams B.J."/>
            <person name="Sternberg P.W."/>
            <person name="Mortazavi A."/>
        </authorList>
    </citation>
    <scope>NUCLEOTIDE SEQUENCE [LARGE SCALE GENOMIC DNA]</scope>
    <source>
        <strain evidence="1 2">ALL</strain>
    </source>
</reference>
<comment type="caution">
    <text evidence="1">The sequence shown here is derived from an EMBL/GenBank/DDBJ whole genome shotgun (WGS) entry which is preliminary data.</text>
</comment>